<organism evidence="2 3">
    <name type="scientific">Pseudogymnoascus verrucosus</name>
    <dbReference type="NCBI Taxonomy" id="342668"/>
    <lineage>
        <taxon>Eukaryota</taxon>
        <taxon>Fungi</taxon>
        <taxon>Dikarya</taxon>
        <taxon>Ascomycota</taxon>
        <taxon>Pezizomycotina</taxon>
        <taxon>Leotiomycetes</taxon>
        <taxon>Thelebolales</taxon>
        <taxon>Thelebolaceae</taxon>
        <taxon>Pseudogymnoascus</taxon>
    </lineage>
</organism>
<keyword evidence="1" id="KW-0732">Signal</keyword>
<dbReference type="GeneID" id="28836147"/>
<evidence type="ECO:0000256" key="1">
    <source>
        <dbReference type="SAM" id="SignalP"/>
    </source>
</evidence>
<dbReference type="OrthoDB" id="3592093at2759"/>
<gene>
    <name evidence="2" type="ORF">VE01_02761</name>
</gene>
<dbReference type="EMBL" id="KV460213">
    <property type="protein sequence ID" value="OBT99211.1"/>
    <property type="molecule type" value="Genomic_DNA"/>
</dbReference>
<dbReference type="AlphaFoldDB" id="A0A1B8GTQ7"/>
<dbReference type="Gene3D" id="2.130.10.10">
    <property type="entry name" value="YVTN repeat-like/Quinoprotein amine dehydrogenase"/>
    <property type="match status" value="1"/>
</dbReference>
<evidence type="ECO:0000313" key="3">
    <source>
        <dbReference type="Proteomes" id="UP000091956"/>
    </source>
</evidence>
<dbReference type="SUPFAM" id="SSF101898">
    <property type="entry name" value="NHL repeat"/>
    <property type="match status" value="1"/>
</dbReference>
<protein>
    <submittedName>
        <fullName evidence="2">Uncharacterized protein</fullName>
    </submittedName>
</protein>
<dbReference type="Proteomes" id="UP000091956">
    <property type="component" value="Unassembled WGS sequence"/>
</dbReference>
<proteinExistence type="predicted"/>
<accession>A0A1B8GTQ7</accession>
<sequence>MKVLTITVLAAFLAASTSAQSSAIIYSVATSIPWSPKAPSSVDQSVVYNDTYYLSDRTNAGVHVVSLINKTQTKLITGFSTGLVKGKLSSSISGPDGMIVLPSRNELWVGDGDGTIKIIDLFNSTIIASINTTSTKRADEFAYDPTNNIVVVTNPNEKIPYVSVISATKRTVLGRIMFPNVTELEQPAFNPANGLFYVSVPSSGAHPGGSICTLDIAGLSIAQTYPIPDCVPAGIIFGPTNHLFIGCSGSQITDYGYAASYIMDVSTGKIISNVSSLAGVDQVAYDSTANLFYASAYQNLAAGGNPMPQIAVVNASSGVLVQTLVTDNVTAHSVAVDEKNGLMIVPIQKQGIVVYDLKAGVKGSVTGAAAKPSASLKTSGGVVISAVRALMTTVIIGIAGSLLL</sequence>
<reference evidence="3" key="2">
    <citation type="journal article" date="2018" name="Nat. Commun.">
        <title>Extreme sensitivity to ultraviolet light in the fungal pathogen causing white-nose syndrome of bats.</title>
        <authorList>
            <person name="Palmer J.M."/>
            <person name="Drees K.P."/>
            <person name="Foster J.T."/>
            <person name="Lindner D.L."/>
        </authorList>
    </citation>
    <scope>NUCLEOTIDE SEQUENCE [LARGE SCALE GENOMIC DNA]</scope>
    <source>
        <strain evidence="3">UAMH 10579</strain>
    </source>
</reference>
<feature type="signal peptide" evidence="1">
    <location>
        <begin position="1"/>
        <end position="19"/>
    </location>
</feature>
<name>A0A1B8GTQ7_9PEZI</name>
<evidence type="ECO:0000313" key="2">
    <source>
        <dbReference type="EMBL" id="OBT99211.1"/>
    </source>
</evidence>
<reference evidence="2 3" key="1">
    <citation type="submission" date="2016-03" db="EMBL/GenBank/DDBJ databases">
        <title>Comparative genomics of Pseudogymnoascus destructans, the fungus causing white-nose syndrome of bats.</title>
        <authorList>
            <person name="Palmer J.M."/>
            <person name="Drees K.P."/>
            <person name="Foster J.T."/>
            <person name="Lindner D.L."/>
        </authorList>
    </citation>
    <scope>NUCLEOTIDE SEQUENCE [LARGE SCALE GENOMIC DNA]</scope>
    <source>
        <strain evidence="2 3">UAMH 10579</strain>
    </source>
</reference>
<dbReference type="RefSeq" id="XP_018132944.1">
    <property type="nucleotide sequence ID" value="XM_018272266.2"/>
</dbReference>
<dbReference type="InterPro" id="IPR015943">
    <property type="entry name" value="WD40/YVTN_repeat-like_dom_sf"/>
</dbReference>
<feature type="chain" id="PRO_5008609110" evidence="1">
    <location>
        <begin position="20"/>
        <end position="404"/>
    </location>
</feature>
<keyword evidence="3" id="KW-1185">Reference proteome</keyword>